<accession>A0ACB7T4H3</accession>
<protein>
    <submittedName>
        <fullName evidence="1">Uncharacterized protein</fullName>
    </submittedName>
</protein>
<evidence type="ECO:0000313" key="1">
    <source>
        <dbReference type="EMBL" id="KAH6941156.1"/>
    </source>
</evidence>
<proteinExistence type="predicted"/>
<reference evidence="1" key="1">
    <citation type="submission" date="2020-05" db="EMBL/GenBank/DDBJ databases">
        <title>Large-scale comparative analyses of tick genomes elucidate their genetic diversity and vector capacities.</title>
        <authorList>
            <person name="Jia N."/>
            <person name="Wang J."/>
            <person name="Shi W."/>
            <person name="Du L."/>
            <person name="Sun Y."/>
            <person name="Zhan W."/>
            <person name="Jiang J."/>
            <person name="Wang Q."/>
            <person name="Zhang B."/>
            <person name="Ji P."/>
            <person name="Sakyi L.B."/>
            <person name="Cui X."/>
            <person name="Yuan T."/>
            <person name="Jiang B."/>
            <person name="Yang W."/>
            <person name="Lam T.T.-Y."/>
            <person name="Chang Q."/>
            <person name="Ding S."/>
            <person name="Wang X."/>
            <person name="Zhu J."/>
            <person name="Ruan X."/>
            <person name="Zhao L."/>
            <person name="Wei J."/>
            <person name="Que T."/>
            <person name="Du C."/>
            <person name="Cheng J."/>
            <person name="Dai P."/>
            <person name="Han X."/>
            <person name="Huang E."/>
            <person name="Gao Y."/>
            <person name="Liu J."/>
            <person name="Shao H."/>
            <person name="Ye R."/>
            <person name="Li L."/>
            <person name="Wei W."/>
            <person name="Wang X."/>
            <person name="Wang C."/>
            <person name="Yang T."/>
            <person name="Huo Q."/>
            <person name="Li W."/>
            <person name="Guo W."/>
            <person name="Chen H."/>
            <person name="Zhou L."/>
            <person name="Ni X."/>
            <person name="Tian J."/>
            <person name="Zhou Y."/>
            <person name="Sheng Y."/>
            <person name="Liu T."/>
            <person name="Pan Y."/>
            <person name="Xia L."/>
            <person name="Li J."/>
            <person name="Zhao F."/>
            <person name="Cao W."/>
        </authorList>
    </citation>
    <scope>NUCLEOTIDE SEQUENCE</scope>
    <source>
        <strain evidence="1">Hyas-2018</strain>
    </source>
</reference>
<organism evidence="1 2">
    <name type="scientific">Hyalomma asiaticum</name>
    <name type="common">Tick</name>
    <dbReference type="NCBI Taxonomy" id="266040"/>
    <lineage>
        <taxon>Eukaryota</taxon>
        <taxon>Metazoa</taxon>
        <taxon>Ecdysozoa</taxon>
        <taxon>Arthropoda</taxon>
        <taxon>Chelicerata</taxon>
        <taxon>Arachnida</taxon>
        <taxon>Acari</taxon>
        <taxon>Parasitiformes</taxon>
        <taxon>Ixodida</taxon>
        <taxon>Ixodoidea</taxon>
        <taxon>Ixodidae</taxon>
        <taxon>Hyalomminae</taxon>
        <taxon>Hyalomma</taxon>
    </lineage>
</organism>
<name>A0ACB7T4H3_HYAAI</name>
<keyword evidence="2" id="KW-1185">Reference proteome</keyword>
<sequence length="556" mass="62544">MVSYELPANANEDVLKLKIDEVQGELQSLNLSNCIVAQPASLLSLLARLRNLQTLSCVACPLKASLLLDRILRSLPNLAELEFSLVDGTIYVKEELVNIRHLARVHKGEDTRIRKMYVEVAEEDNMALLRLFLESCPLLTDIHVHFTHYVLFESGQVACKRISELQPNLEKFTFTSEAPSTSQWEPPQPLDFQYCVSIHGNVLYRLHPPILSCTLLRDLASSTTPRLPLEPVVLIAIERPHLDRYLLDAGPLHKWDELKSLCLALYARSLDETVFPAVDAKYDALLRDFFARLSNLVELNVSLFHFGEGIDFTELLALPALQRLRALSLPPCGIRHSGAVRRLALGIGEIEELDIRLSLDGRHKSCPSCETELTISPADASAFRLSSGRLTLSNVRRLTSLEFLQRLQVSHLRFVDDSTTPRFDYWALSGAVRHNDSIRSLVVKFPNIHFGEDSFKTSLRPAKALEHLCLLTKSEMHPEVAEQTIESMALQLPSISYLHIHYVDTTTSEPTTVTWIRLGEDSAQSQRGKVLQGKPCIMCSTQTFVALCKPRSRALQ</sequence>
<dbReference type="Proteomes" id="UP000821845">
    <property type="component" value="Chromosome 11"/>
</dbReference>
<evidence type="ECO:0000313" key="2">
    <source>
        <dbReference type="Proteomes" id="UP000821845"/>
    </source>
</evidence>
<gene>
    <name evidence="1" type="ORF">HPB50_014455</name>
</gene>
<dbReference type="EMBL" id="CM023491">
    <property type="protein sequence ID" value="KAH6941156.1"/>
    <property type="molecule type" value="Genomic_DNA"/>
</dbReference>
<comment type="caution">
    <text evidence="1">The sequence shown here is derived from an EMBL/GenBank/DDBJ whole genome shotgun (WGS) entry which is preliminary data.</text>
</comment>